<dbReference type="EMBL" id="CP133592">
    <property type="protein sequence ID" value="WMW25305.1"/>
    <property type="molecule type" value="Genomic_DNA"/>
</dbReference>
<protein>
    <submittedName>
        <fullName evidence="1">Uncharacterized protein</fullName>
    </submittedName>
</protein>
<sequence length="274" mass="31935">MSNEELKRGYTCCQGDMNILTKQEIENLNLDELVQRMDQILALYCPCEISKQVHINWVSSVMGTTMAKQLDGNMQRKLAYKVFGMLLQIKYTYQSVQPRERLSIDDKWIHEQLLFAESRQWLIISSRMVFEYFMSIIYMLGTGKELSGKSRIGTIAKWLKQPDNEFDYFAITVARGKKYSRYKRDPEIHATTTIAKEVLTLSVEPIDWSQLNFLHIIINQLQFVVSIANGETRLGYMSIFPDEFNNDEWYELLKTGDNESIASKIDEMMKIAES</sequence>
<organism evidence="1 2">
    <name type="scientific">Methanolobus sediminis</name>
    <dbReference type="NCBI Taxonomy" id="3072978"/>
    <lineage>
        <taxon>Archaea</taxon>
        <taxon>Methanobacteriati</taxon>
        <taxon>Methanobacteriota</taxon>
        <taxon>Stenosarchaea group</taxon>
        <taxon>Methanomicrobia</taxon>
        <taxon>Methanosarcinales</taxon>
        <taxon>Methanosarcinaceae</taxon>
        <taxon>Methanolobus</taxon>
    </lineage>
</organism>
<dbReference type="GeneID" id="84231228"/>
<keyword evidence="2" id="KW-1185">Reference proteome</keyword>
<proteinExistence type="predicted"/>
<dbReference type="Proteomes" id="UP001182908">
    <property type="component" value="Chromosome"/>
</dbReference>
<gene>
    <name evidence="1" type="ORF">RE474_00885</name>
</gene>
<evidence type="ECO:0000313" key="2">
    <source>
        <dbReference type="Proteomes" id="UP001182908"/>
    </source>
</evidence>
<reference evidence="1 2" key="1">
    <citation type="submission" date="2023-08" db="EMBL/GenBank/DDBJ databases">
        <title>Methanolobus mangrovi sp. nov. and Methanolobus sediminis sp. nov, two novel methylotrophic methanogens isolated from mangrove sediments in China.</title>
        <authorList>
            <person name="Zhou J."/>
        </authorList>
    </citation>
    <scope>NUCLEOTIDE SEQUENCE [LARGE SCALE GENOMIC DNA]</scope>
    <source>
        <strain evidence="1 2">FTZ6</strain>
    </source>
</reference>
<name>A0AA51UKY6_9EURY</name>
<dbReference type="AlphaFoldDB" id="A0AA51UKY6"/>
<dbReference type="KEGG" id="mseb:RE474_00885"/>
<dbReference type="RefSeq" id="WP_309311112.1">
    <property type="nucleotide sequence ID" value="NZ_CP133592.1"/>
</dbReference>
<evidence type="ECO:0000313" key="1">
    <source>
        <dbReference type="EMBL" id="WMW25305.1"/>
    </source>
</evidence>
<accession>A0AA51UKY6</accession>